<dbReference type="Gene3D" id="1.20.5.1930">
    <property type="match status" value="1"/>
</dbReference>
<keyword evidence="5" id="KW-1133">Transmembrane helix</keyword>
<feature type="region of interest" description="Disordered" evidence="4">
    <location>
        <begin position="1"/>
        <end position="26"/>
    </location>
</feature>
<dbReference type="CDD" id="cd16917">
    <property type="entry name" value="HATPase_UhpB-NarQ-NarX-like"/>
    <property type="match status" value="1"/>
</dbReference>
<keyword evidence="5" id="KW-0812">Transmembrane</keyword>
<feature type="transmembrane region" description="Helical" evidence="5">
    <location>
        <begin position="49"/>
        <end position="68"/>
    </location>
</feature>
<evidence type="ECO:0000256" key="3">
    <source>
        <dbReference type="ARBA" id="ARBA00023012"/>
    </source>
</evidence>
<dbReference type="InterPro" id="IPR036890">
    <property type="entry name" value="HATPase_C_sf"/>
</dbReference>
<dbReference type="Proteomes" id="UP001296706">
    <property type="component" value="Unassembled WGS sequence"/>
</dbReference>
<sequence>MILRTTSTPTGGGHVRSGEAGRHDVPHRAVPPIGWAEIEFEEGYRRARLVTLAALGIMFVSSVAMPVIGIGVEQRLTRQLLGAVGIAAFSAGLGWALVDEFRPGLSYRRRHLSSSALLGAAIVSVPLVGPLGAESGRWESWAWLGAALIGAVPLLVRGVPAASAAVVLTVAVSAAVGWANDGAVVEYVLITAGIGASLALINGLQIGLWRLVVQARDGQDALARLAVSEERLRFARDVHDLLGHDLSVIALKAELAKRLAPIDAERSGEQAAEIQRLATSALAQVRQTVHGYRAVDLRDQIAAVEQVLRSAGVQCVVRLPDRDLPAEASHLVPVLREAVTNVLRHSRAARCTIDVDTPPEQVRMVVTNDGVVRAAPDRYSGGLRGLSDRLAEVDGTVSVDAQAGTFTLTARVPVPA</sequence>
<feature type="transmembrane region" description="Helical" evidence="5">
    <location>
        <begin position="80"/>
        <end position="98"/>
    </location>
</feature>
<dbReference type="SUPFAM" id="SSF55874">
    <property type="entry name" value="ATPase domain of HSP90 chaperone/DNA topoisomerase II/histidine kinase"/>
    <property type="match status" value="1"/>
</dbReference>
<evidence type="ECO:0000256" key="1">
    <source>
        <dbReference type="ARBA" id="ARBA00022679"/>
    </source>
</evidence>
<evidence type="ECO:0000256" key="5">
    <source>
        <dbReference type="SAM" id="Phobius"/>
    </source>
</evidence>
<evidence type="ECO:0000259" key="6">
    <source>
        <dbReference type="Pfam" id="PF07730"/>
    </source>
</evidence>
<dbReference type="InterPro" id="IPR011712">
    <property type="entry name" value="Sig_transdc_His_kin_sub3_dim/P"/>
</dbReference>
<accession>A0ABX1RCK1</accession>
<feature type="transmembrane region" description="Helical" evidence="5">
    <location>
        <begin position="161"/>
        <end position="179"/>
    </location>
</feature>
<keyword evidence="1" id="KW-0808">Transferase</keyword>
<dbReference type="Pfam" id="PF07730">
    <property type="entry name" value="HisKA_3"/>
    <property type="match status" value="1"/>
</dbReference>
<dbReference type="PANTHER" id="PTHR24421:SF63">
    <property type="entry name" value="SENSOR HISTIDINE KINASE DESK"/>
    <property type="match status" value="1"/>
</dbReference>
<comment type="caution">
    <text evidence="7">The sequence shown here is derived from an EMBL/GenBank/DDBJ whole genome shotgun (WGS) entry which is preliminary data.</text>
</comment>
<proteinExistence type="predicted"/>
<evidence type="ECO:0000256" key="4">
    <source>
        <dbReference type="SAM" id="MobiDB-lite"/>
    </source>
</evidence>
<evidence type="ECO:0000256" key="2">
    <source>
        <dbReference type="ARBA" id="ARBA00022777"/>
    </source>
</evidence>
<keyword evidence="8" id="KW-1185">Reference proteome</keyword>
<keyword evidence="2 7" id="KW-0418">Kinase</keyword>
<evidence type="ECO:0000313" key="7">
    <source>
        <dbReference type="EMBL" id="NMH77752.1"/>
    </source>
</evidence>
<dbReference type="GO" id="GO:0016301">
    <property type="term" value="F:kinase activity"/>
    <property type="evidence" value="ECO:0007669"/>
    <property type="project" value="UniProtKB-KW"/>
</dbReference>
<dbReference type="EMBL" id="JAAXKY010000029">
    <property type="protein sequence ID" value="NMH77752.1"/>
    <property type="molecule type" value="Genomic_DNA"/>
</dbReference>
<name>A0ABX1RCK1_9PSEU</name>
<feature type="transmembrane region" description="Helical" evidence="5">
    <location>
        <begin position="185"/>
        <end position="209"/>
    </location>
</feature>
<organism evidence="7 8">
    <name type="scientific">Pseudonocardia xinjiangensis</name>
    <dbReference type="NCBI Taxonomy" id="75289"/>
    <lineage>
        <taxon>Bacteria</taxon>
        <taxon>Bacillati</taxon>
        <taxon>Actinomycetota</taxon>
        <taxon>Actinomycetes</taxon>
        <taxon>Pseudonocardiales</taxon>
        <taxon>Pseudonocardiaceae</taxon>
        <taxon>Pseudonocardia</taxon>
    </lineage>
</organism>
<keyword evidence="3" id="KW-0902">Two-component regulatory system</keyword>
<evidence type="ECO:0000313" key="8">
    <source>
        <dbReference type="Proteomes" id="UP001296706"/>
    </source>
</evidence>
<feature type="domain" description="Signal transduction histidine kinase subgroup 3 dimerisation and phosphoacceptor" evidence="6">
    <location>
        <begin position="230"/>
        <end position="296"/>
    </location>
</feature>
<dbReference type="InterPro" id="IPR050482">
    <property type="entry name" value="Sensor_HK_TwoCompSys"/>
</dbReference>
<feature type="transmembrane region" description="Helical" evidence="5">
    <location>
        <begin position="110"/>
        <end position="128"/>
    </location>
</feature>
<reference evidence="7 8" key="1">
    <citation type="submission" date="2020-04" db="EMBL/GenBank/DDBJ databases">
        <authorList>
            <person name="Klaysubun C."/>
            <person name="Duangmal K."/>
            <person name="Lipun K."/>
        </authorList>
    </citation>
    <scope>NUCLEOTIDE SEQUENCE [LARGE SCALE GENOMIC DNA]</scope>
    <source>
        <strain evidence="7 8">JCM 11839</strain>
    </source>
</reference>
<protein>
    <submittedName>
        <fullName evidence="7">Histidine kinase</fullName>
    </submittedName>
</protein>
<feature type="compositionally biased region" description="Basic and acidic residues" evidence="4">
    <location>
        <begin position="16"/>
        <end position="26"/>
    </location>
</feature>
<keyword evidence="5" id="KW-0472">Membrane</keyword>
<dbReference type="PANTHER" id="PTHR24421">
    <property type="entry name" value="NITRATE/NITRITE SENSOR PROTEIN NARX-RELATED"/>
    <property type="match status" value="1"/>
</dbReference>
<gene>
    <name evidence="7" type="ORF">HF577_11740</name>
</gene>
<dbReference type="Gene3D" id="3.30.565.10">
    <property type="entry name" value="Histidine kinase-like ATPase, C-terminal domain"/>
    <property type="match status" value="1"/>
</dbReference>